<protein>
    <submittedName>
        <fullName evidence="1">Uncharacterized protein</fullName>
    </submittedName>
</protein>
<gene>
    <name evidence="1" type="ORF">ACFPP6_03530</name>
</gene>
<sequence length="135" mass="14620">MRNLIRRWFRQVRQIPAPEPPPVPEPRTPKGPSCGVYVWATAHGIDLRPRSPLGACTCAARDHQQPLPGIGTFVVDTRDGAVGQVMRNGGPQLLLRTLAGGKEWEAAPDAVRPVTEAELLSAKVQAANTASRWGK</sequence>
<accession>A0ABV9ZUC0</accession>
<evidence type="ECO:0000313" key="2">
    <source>
        <dbReference type="Proteomes" id="UP001596222"/>
    </source>
</evidence>
<dbReference type="RefSeq" id="WP_382037080.1">
    <property type="nucleotide sequence ID" value="NZ_JBHSKJ010000002.1"/>
</dbReference>
<dbReference type="EMBL" id="JBHSKJ010000002">
    <property type="protein sequence ID" value="MFC5143762.1"/>
    <property type="molecule type" value="Genomic_DNA"/>
</dbReference>
<keyword evidence="2" id="KW-1185">Reference proteome</keyword>
<dbReference type="Proteomes" id="UP001596222">
    <property type="component" value="Unassembled WGS sequence"/>
</dbReference>
<proteinExistence type="predicted"/>
<evidence type="ECO:0000313" key="1">
    <source>
        <dbReference type="EMBL" id="MFC5143762.1"/>
    </source>
</evidence>
<reference evidence="2" key="1">
    <citation type="journal article" date="2019" name="Int. J. Syst. Evol. Microbiol.">
        <title>The Global Catalogue of Microorganisms (GCM) 10K type strain sequencing project: providing services to taxonomists for standard genome sequencing and annotation.</title>
        <authorList>
            <consortium name="The Broad Institute Genomics Platform"/>
            <consortium name="The Broad Institute Genome Sequencing Center for Infectious Disease"/>
            <person name="Wu L."/>
            <person name="Ma J."/>
        </authorList>
    </citation>
    <scope>NUCLEOTIDE SEQUENCE [LARGE SCALE GENOMIC DNA]</scope>
    <source>
        <strain evidence="2">CGMCC 4.1641</strain>
    </source>
</reference>
<name>A0ABV9ZUC0_9ACTN</name>
<organism evidence="1 2">
    <name type="scientific">Streptomyces aureoversilis</name>
    <dbReference type="NCBI Taxonomy" id="67277"/>
    <lineage>
        <taxon>Bacteria</taxon>
        <taxon>Bacillati</taxon>
        <taxon>Actinomycetota</taxon>
        <taxon>Actinomycetes</taxon>
        <taxon>Kitasatosporales</taxon>
        <taxon>Streptomycetaceae</taxon>
        <taxon>Streptomyces</taxon>
    </lineage>
</organism>
<comment type="caution">
    <text evidence="1">The sequence shown here is derived from an EMBL/GenBank/DDBJ whole genome shotgun (WGS) entry which is preliminary data.</text>
</comment>